<reference evidence="8 9" key="1">
    <citation type="submission" date="2024-01" db="EMBL/GenBank/DDBJ databases">
        <title>A draft genome for the cacao thread blight pathogen Marasmiellus scandens.</title>
        <authorList>
            <person name="Baruah I.K."/>
            <person name="Leung J."/>
            <person name="Bukari Y."/>
            <person name="Amoako-Attah I."/>
            <person name="Meinhardt L.W."/>
            <person name="Bailey B.A."/>
            <person name="Cohen S.P."/>
        </authorList>
    </citation>
    <scope>NUCLEOTIDE SEQUENCE [LARGE SCALE GENOMIC DNA]</scope>
    <source>
        <strain evidence="8 9">GH-19</strain>
    </source>
</reference>
<accession>A0ABR1JK00</accession>
<dbReference type="Gene3D" id="3.30.560.10">
    <property type="entry name" value="Glucose Oxidase, domain 3"/>
    <property type="match status" value="1"/>
</dbReference>
<evidence type="ECO:0000256" key="3">
    <source>
        <dbReference type="ARBA" id="ARBA00022630"/>
    </source>
</evidence>
<evidence type="ECO:0000256" key="1">
    <source>
        <dbReference type="ARBA" id="ARBA00001974"/>
    </source>
</evidence>
<evidence type="ECO:0000256" key="2">
    <source>
        <dbReference type="ARBA" id="ARBA00010790"/>
    </source>
</evidence>
<keyword evidence="9" id="KW-1185">Reference proteome</keyword>
<organism evidence="8 9">
    <name type="scientific">Marasmiellus scandens</name>
    <dbReference type="NCBI Taxonomy" id="2682957"/>
    <lineage>
        <taxon>Eukaryota</taxon>
        <taxon>Fungi</taxon>
        <taxon>Dikarya</taxon>
        <taxon>Basidiomycota</taxon>
        <taxon>Agaricomycotina</taxon>
        <taxon>Agaricomycetes</taxon>
        <taxon>Agaricomycetidae</taxon>
        <taxon>Agaricales</taxon>
        <taxon>Marasmiineae</taxon>
        <taxon>Omphalotaceae</taxon>
        <taxon>Marasmiellus</taxon>
    </lineage>
</organism>
<evidence type="ECO:0000256" key="5">
    <source>
        <dbReference type="SAM" id="SignalP"/>
    </source>
</evidence>
<dbReference type="InterPro" id="IPR007867">
    <property type="entry name" value="GMC_OxRtase_C"/>
</dbReference>
<dbReference type="Gene3D" id="3.50.50.60">
    <property type="entry name" value="FAD/NAD(P)-binding domain"/>
    <property type="match status" value="1"/>
</dbReference>
<comment type="caution">
    <text evidence="8">The sequence shown here is derived from an EMBL/GenBank/DDBJ whole genome shotgun (WGS) entry which is preliminary data.</text>
</comment>
<keyword evidence="3" id="KW-0285">Flavoprotein</keyword>
<evidence type="ECO:0000259" key="6">
    <source>
        <dbReference type="Pfam" id="PF00732"/>
    </source>
</evidence>
<dbReference type="PANTHER" id="PTHR11552:SF147">
    <property type="entry name" value="CHOLINE DEHYDROGENASE, MITOCHONDRIAL"/>
    <property type="match status" value="1"/>
</dbReference>
<name>A0ABR1JK00_9AGAR</name>
<keyword evidence="5" id="KW-0732">Signal</keyword>
<comment type="cofactor">
    <cofactor evidence="1">
        <name>FAD</name>
        <dbReference type="ChEBI" id="CHEBI:57692"/>
    </cofactor>
</comment>
<evidence type="ECO:0000256" key="4">
    <source>
        <dbReference type="ARBA" id="ARBA00022827"/>
    </source>
</evidence>
<dbReference type="InterPro" id="IPR036188">
    <property type="entry name" value="FAD/NAD-bd_sf"/>
</dbReference>
<evidence type="ECO:0000313" key="8">
    <source>
        <dbReference type="EMBL" id="KAK7461739.1"/>
    </source>
</evidence>
<dbReference type="SUPFAM" id="SSF54373">
    <property type="entry name" value="FAD-linked reductases, C-terminal domain"/>
    <property type="match status" value="1"/>
</dbReference>
<dbReference type="Proteomes" id="UP001498398">
    <property type="component" value="Unassembled WGS sequence"/>
</dbReference>
<feature type="signal peptide" evidence="5">
    <location>
        <begin position="1"/>
        <end position="19"/>
    </location>
</feature>
<dbReference type="SUPFAM" id="SSF51905">
    <property type="entry name" value="FAD/NAD(P)-binding domain"/>
    <property type="match status" value="1"/>
</dbReference>
<dbReference type="EMBL" id="JBANRG010000012">
    <property type="protein sequence ID" value="KAK7461739.1"/>
    <property type="molecule type" value="Genomic_DNA"/>
</dbReference>
<dbReference type="InterPro" id="IPR000172">
    <property type="entry name" value="GMC_OxRdtase_N"/>
</dbReference>
<protein>
    <recommendedName>
        <fullName evidence="10">Aryl-alcohol oxidase</fullName>
    </recommendedName>
</protein>
<proteinExistence type="inferred from homology"/>
<feature type="chain" id="PRO_5045402919" description="Aryl-alcohol oxidase" evidence="5">
    <location>
        <begin position="20"/>
        <end position="626"/>
    </location>
</feature>
<evidence type="ECO:0000313" key="9">
    <source>
        <dbReference type="Proteomes" id="UP001498398"/>
    </source>
</evidence>
<evidence type="ECO:0000259" key="7">
    <source>
        <dbReference type="Pfam" id="PF05199"/>
    </source>
</evidence>
<dbReference type="Pfam" id="PF05199">
    <property type="entry name" value="GMC_oxred_C"/>
    <property type="match status" value="1"/>
</dbReference>
<evidence type="ECO:0008006" key="10">
    <source>
        <dbReference type="Google" id="ProtNLM"/>
    </source>
</evidence>
<gene>
    <name evidence="8" type="ORF">VKT23_008168</name>
</gene>
<dbReference type="Pfam" id="PF00732">
    <property type="entry name" value="GMC_oxred_N"/>
    <property type="match status" value="1"/>
</dbReference>
<feature type="domain" description="Glucose-methanol-choline oxidoreductase C-terminal" evidence="7">
    <location>
        <begin position="474"/>
        <end position="614"/>
    </location>
</feature>
<dbReference type="PANTHER" id="PTHR11552">
    <property type="entry name" value="GLUCOSE-METHANOL-CHOLINE GMC OXIDOREDUCTASE"/>
    <property type="match status" value="1"/>
</dbReference>
<dbReference type="PIRSF" id="PIRSF000137">
    <property type="entry name" value="Alcohol_oxidase"/>
    <property type="match status" value="1"/>
</dbReference>
<dbReference type="InterPro" id="IPR012132">
    <property type="entry name" value="GMC_OxRdtase"/>
</dbReference>
<keyword evidence="4" id="KW-0274">FAD</keyword>
<sequence>MGRLSAFGIVSLLAQIGSARLYESVSSLPAINFDYIIVGGGTAGCVLANRLSEDSDVNILLLEAGGAYDGVEQLEIPFNSIRSAGSGSAWDWNFTTTTGSSYSRGYVLGGSSSVNGMFYARGSEDDWARYAAVTGDDGWTWNKIQPYLKRISSLLQIITIPLVNLILLFTGKSVPFTSSVLTRLIQLWYSTDGLVGVSLPGFPQFTDSLFVETVMNRSTADQFPFKLDYNDGTPLGYGWVQSTIKDGARSSAASAYLADEFLNRENLHVLIHAQASRVLPSGDNKTIKTVEFSQASIGNSTRTTLTASREIIVSAGVIGTPVLLLNSGIGDLTELSALNIPSIANIPSVGKNFSDHLNLLAAWALNVSQPFSPAESTTFERFTLDLAQMAAFVDQWRESRDGPLAMNGLSNQIGFRRLDSSDPNVQHSLDSFGDPSPGPRAAHFGYTPINGFAFGRPPTNNSYLSMVATVVQTKSRGSVKLNSTVPSGKPIIDTGIRSNPYDLFAMREAFKAVFDFLATAPWVNYLEDSQPALGLQAVIDANFSADAMNTYITSLSSEGLHGVGTASMSAAGAGWGVVDPDLVVKGLQGLRVVDASVLPFVTSTNPMVAVYIVAERAADLIKSSKD</sequence>
<comment type="similarity">
    <text evidence="2">Belongs to the GMC oxidoreductase family.</text>
</comment>
<feature type="domain" description="Glucose-methanol-choline oxidoreductase N-terminal" evidence="6">
    <location>
        <begin position="33"/>
        <end position="357"/>
    </location>
</feature>